<reference evidence="3 4" key="1">
    <citation type="submission" date="2012-06" db="EMBL/GenBank/DDBJ databases">
        <title>The complete chromosome of genome of Turneriella parva DSM 21527.</title>
        <authorList>
            <consortium name="US DOE Joint Genome Institute (JGI-PGF)"/>
            <person name="Lucas S."/>
            <person name="Han J."/>
            <person name="Lapidus A."/>
            <person name="Bruce D."/>
            <person name="Goodwin L."/>
            <person name="Pitluck S."/>
            <person name="Peters L."/>
            <person name="Kyrpides N."/>
            <person name="Mavromatis K."/>
            <person name="Ivanova N."/>
            <person name="Mikhailova N."/>
            <person name="Chertkov O."/>
            <person name="Detter J.C."/>
            <person name="Tapia R."/>
            <person name="Han C."/>
            <person name="Land M."/>
            <person name="Hauser L."/>
            <person name="Markowitz V."/>
            <person name="Cheng J.-F."/>
            <person name="Hugenholtz P."/>
            <person name="Woyke T."/>
            <person name="Wu D."/>
            <person name="Gronow S."/>
            <person name="Wellnitz S."/>
            <person name="Brambilla E."/>
            <person name="Klenk H.-P."/>
            <person name="Eisen J.A."/>
        </authorList>
    </citation>
    <scope>NUCLEOTIDE SEQUENCE [LARGE SCALE GENOMIC DNA]</scope>
    <source>
        <strain evidence="4">ATCC BAA-1111 / DSM 21527 / NCTC 11395 / H</strain>
    </source>
</reference>
<dbReference type="KEGG" id="tpx:Turpa_0754"/>
<dbReference type="Proteomes" id="UP000006048">
    <property type="component" value="Chromosome"/>
</dbReference>
<dbReference type="OrthoDB" id="9813604at2"/>
<feature type="transmembrane region" description="Helical" evidence="1">
    <location>
        <begin position="179"/>
        <end position="202"/>
    </location>
</feature>
<evidence type="ECO:0000313" key="4">
    <source>
        <dbReference type="Proteomes" id="UP000006048"/>
    </source>
</evidence>
<feature type="domain" description="EamA" evidence="2">
    <location>
        <begin position="148"/>
        <end position="286"/>
    </location>
</feature>
<dbReference type="RefSeq" id="WP_014801923.1">
    <property type="nucleotide sequence ID" value="NC_018020.1"/>
</dbReference>
<gene>
    <name evidence="3" type="ordered locus">Turpa_0754</name>
</gene>
<proteinExistence type="predicted"/>
<dbReference type="InterPro" id="IPR000620">
    <property type="entry name" value="EamA_dom"/>
</dbReference>
<feature type="transmembrane region" description="Helical" evidence="1">
    <location>
        <begin position="214"/>
        <end position="239"/>
    </location>
</feature>
<feature type="transmembrane region" description="Helical" evidence="1">
    <location>
        <begin position="269"/>
        <end position="288"/>
    </location>
</feature>
<dbReference type="SUPFAM" id="SSF103481">
    <property type="entry name" value="Multidrug resistance efflux transporter EmrE"/>
    <property type="match status" value="2"/>
</dbReference>
<dbReference type="InterPro" id="IPR037185">
    <property type="entry name" value="EmrE-like"/>
</dbReference>
<dbReference type="STRING" id="869212.Turpa_0754"/>
<feature type="transmembrane region" description="Helical" evidence="1">
    <location>
        <begin position="94"/>
        <end position="115"/>
    </location>
</feature>
<keyword evidence="1" id="KW-0812">Transmembrane</keyword>
<keyword evidence="4" id="KW-1185">Reference proteome</keyword>
<keyword evidence="1" id="KW-1133">Transmembrane helix</keyword>
<feature type="transmembrane region" description="Helical" evidence="1">
    <location>
        <begin position="69"/>
        <end position="88"/>
    </location>
</feature>
<protein>
    <recommendedName>
        <fullName evidence="2">EamA domain-containing protein</fullName>
    </recommendedName>
</protein>
<feature type="transmembrane region" description="Helical" evidence="1">
    <location>
        <begin position="7"/>
        <end position="27"/>
    </location>
</feature>
<evidence type="ECO:0000256" key="1">
    <source>
        <dbReference type="SAM" id="Phobius"/>
    </source>
</evidence>
<evidence type="ECO:0000259" key="2">
    <source>
        <dbReference type="Pfam" id="PF00892"/>
    </source>
</evidence>
<dbReference type="Pfam" id="PF00892">
    <property type="entry name" value="EamA"/>
    <property type="match status" value="2"/>
</dbReference>
<dbReference type="EMBL" id="CP002959">
    <property type="protein sequence ID" value="AFM11405.1"/>
    <property type="molecule type" value="Genomic_DNA"/>
</dbReference>
<dbReference type="PANTHER" id="PTHR22911">
    <property type="entry name" value="ACYL-MALONYL CONDENSING ENZYME-RELATED"/>
    <property type="match status" value="1"/>
</dbReference>
<dbReference type="PATRIC" id="fig|869212.3.peg.729"/>
<sequence>MQHRHHLRGIFFILCSALLFYLATFFVRLASTEFSAPGSWYTVARFALGLPLFYMFFHRRRVAVQNRLWLSLRAACNVLAVVFFLYAAHFGSVMNANVLNMTYPAFVALLSPIFIGEKNRVTAWLSVVAAITGAALITTGGAALQFQKADILGLASGVTAGVGVMSLRQIRKTDSTFNVLYYTFLLGTFVTVLLVVAETLLTPVSDYSAASMKFWLLLLASGVCGVIGQWVFTYGFAWVGAVEGSILSSTRILIALAFGLFYFNEAFTYSAGLGAILVLASNVLLSLGHPKQKS</sequence>
<name>I4B298_TURPD</name>
<feature type="transmembrane region" description="Helical" evidence="1">
    <location>
        <begin position="39"/>
        <end position="57"/>
    </location>
</feature>
<feature type="transmembrane region" description="Helical" evidence="1">
    <location>
        <begin position="122"/>
        <end position="143"/>
    </location>
</feature>
<feature type="transmembrane region" description="Helical" evidence="1">
    <location>
        <begin position="149"/>
        <end position="167"/>
    </location>
</feature>
<accession>I4B298</accession>
<keyword evidence="1" id="KW-0472">Membrane</keyword>
<organism evidence="3 4">
    <name type="scientific">Turneriella parva (strain ATCC BAA-1111 / DSM 21527 / NCTC 11395 / H)</name>
    <name type="common">Leptospira parva</name>
    <dbReference type="NCBI Taxonomy" id="869212"/>
    <lineage>
        <taxon>Bacteria</taxon>
        <taxon>Pseudomonadati</taxon>
        <taxon>Spirochaetota</taxon>
        <taxon>Spirochaetia</taxon>
        <taxon>Leptospirales</taxon>
        <taxon>Leptospiraceae</taxon>
        <taxon>Turneriella</taxon>
    </lineage>
</organism>
<dbReference type="GO" id="GO:0016020">
    <property type="term" value="C:membrane"/>
    <property type="evidence" value="ECO:0007669"/>
    <property type="project" value="InterPro"/>
</dbReference>
<dbReference type="AlphaFoldDB" id="I4B298"/>
<feature type="domain" description="EamA" evidence="2">
    <location>
        <begin position="8"/>
        <end position="138"/>
    </location>
</feature>
<feature type="transmembrane region" description="Helical" evidence="1">
    <location>
        <begin position="246"/>
        <end position="263"/>
    </location>
</feature>
<dbReference type="HOGENOM" id="CLU_032828_0_2_12"/>
<evidence type="ECO:0000313" key="3">
    <source>
        <dbReference type="EMBL" id="AFM11405.1"/>
    </source>
</evidence>